<dbReference type="STRING" id="1774273.LPB03_08610"/>
<organism evidence="2 3">
    <name type="scientific">Polaribacter vadi</name>
    <dbReference type="NCBI Taxonomy" id="1774273"/>
    <lineage>
        <taxon>Bacteria</taxon>
        <taxon>Pseudomonadati</taxon>
        <taxon>Bacteroidota</taxon>
        <taxon>Flavobacteriia</taxon>
        <taxon>Flavobacteriales</taxon>
        <taxon>Flavobacteriaceae</taxon>
    </lineage>
</organism>
<dbReference type="OrthoDB" id="1119595at2"/>
<dbReference type="InterPro" id="IPR025714">
    <property type="entry name" value="Methyltranfer_dom"/>
</dbReference>
<dbReference type="Proteomes" id="UP000092584">
    <property type="component" value="Unassembled WGS sequence"/>
</dbReference>
<comment type="caution">
    <text evidence="2">The sequence shown here is derived from an EMBL/GenBank/DDBJ whole genome shotgun (WGS) entry which is preliminary data.</text>
</comment>
<evidence type="ECO:0000313" key="2">
    <source>
        <dbReference type="EMBL" id="OBY66213.1"/>
    </source>
</evidence>
<dbReference type="AlphaFoldDB" id="A0A1B8U2U8"/>
<keyword evidence="3" id="KW-1185">Reference proteome</keyword>
<dbReference type="EMBL" id="LSFM01000003">
    <property type="protein sequence ID" value="OBY66213.1"/>
    <property type="molecule type" value="Genomic_DNA"/>
</dbReference>
<dbReference type="RefSeq" id="WP_065317924.1">
    <property type="nucleotide sequence ID" value="NZ_CP017477.1"/>
</dbReference>
<accession>A0A1B8U2U8</accession>
<feature type="domain" description="Methyltransferase" evidence="1">
    <location>
        <begin position="84"/>
        <end position="209"/>
    </location>
</feature>
<dbReference type="Gene3D" id="3.40.50.150">
    <property type="entry name" value="Vaccinia Virus protein VP39"/>
    <property type="match status" value="1"/>
</dbReference>
<proteinExistence type="predicted"/>
<dbReference type="CDD" id="cd02440">
    <property type="entry name" value="AdoMet_MTases"/>
    <property type="match status" value="1"/>
</dbReference>
<gene>
    <name evidence="2" type="ORF">LPB3_01995</name>
</gene>
<reference evidence="3" key="1">
    <citation type="submission" date="2016-02" db="EMBL/GenBank/DDBJ databases">
        <authorList>
            <person name="Shin S.-K."/>
            <person name="Yi H."/>
            <person name="Kim E."/>
        </authorList>
    </citation>
    <scope>NUCLEOTIDE SEQUENCE [LARGE SCALE GENOMIC DNA]</scope>
    <source>
        <strain evidence="3">LPB0003</strain>
    </source>
</reference>
<dbReference type="Pfam" id="PF13847">
    <property type="entry name" value="Methyltransf_31"/>
    <property type="match status" value="1"/>
</dbReference>
<dbReference type="PANTHER" id="PTHR43861">
    <property type="entry name" value="TRANS-ACONITATE 2-METHYLTRANSFERASE-RELATED"/>
    <property type="match status" value="1"/>
</dbReference>
<dbReference type="InterPro" id="IPR029063">
    <property type="entry name" value="SAM-dependent_MTases_sf"/>
</dbReference>
<protein>
    <recommendedName>
        <fullName evidence="1">Methyltransferase domain-containing protein</fullName>
    </recommendedName>
</protein>
<evidence type="ECO:0000313" key="3">
    <source>
        <dbReference type="Proteomes" id="UP000092584"/>
    </source>
</evidence>
<evidence type="ECO:0000259" key="1">
    <source>
        <dbReference type="Pfam" id="PF13847"/>
    </source>
</evidence>
<dbReference type="SUPFAM" id="SSF53335">
    <property type="entry name" value="S-adenosyl-L-methionine-dependent methyltransferases"/>
    <property type="match status" value="1"/>
</dbReference>
<dbReference type="KEGG" id="pob:LPB03_08610"/>
<sequence>MRLITLDDFIDTYFKIIQRGSGFFLSKFTFNKENRTKSAFDNTSFISSYFWSIPKVQERWNVFVSGNKNTNYLEYLTTNFLKDKTNLKLLSLGSGICNREIELAKHSTIFKEVVCVDIAENLLQIAAKNAIENNVTNIKFINKNIDDFEFDENEFDIVFFKSSLHHFDKIDTFLPGKIKHTLKSNGLLIINEFVGATRHQFSKKQITAINEAISIIPKKFRTRYKSKLTKNKYRGVGVLRMILADPSECIDSESIMPTIHKHYKTIIEKPYGGNLLMSVLRDISHHFYTLDDEKEAILEKLFLLEDTYMKNNPSDLVFGIYENKK</sequence>
<name>A0A1B8U2U8_9FLAO</name>